<dbReference type="EMBL" id="CP032382">
    <property type="protein sequence ID" value="AYB32727.1"/>
    <property type="molecule type" value="Genomic_DNA"/>
</dbReference>
<gene>
    <name evidence="1" type="ORF">D4L85_20040</name>
</gene>
<reference evidence="2" key="1">
    <citation type="submission" date="2018-09" db="EMBL/GenBank/DDBJ databases">
        <title>Chryseolinea sp. KIS68-18 isolated from soil.</title>
        <authorList>
            <person name="Weon H.-Y."/>
            <person name="Kwon S.-W."/>
            <person name="Lee S.A."/>
        </authorList>
    </citation>
    <scope>NUCLEOTIDE SEQUENCE [LARGE SCALE GENOMIC DNA]</scope>
    <source>
        <strain evidence="2">KIS68-18</strain>
    </source>
</reference>
<proteinExistence type="predicted"/>
<dbReference type="AlphaFoldDB" id="A0A385SR67"/>
<evidence type="ECO:0000313" key="2">
    <source>
        <dbReference type="Proteomes" id="UP000266183"/>
    </source>
</evidence>
<evidence type="ECO:0000313" key="1">
    <source>
        <dbReference type="EMBL" id="AYB32727.1"/>
    </source>
</evidence>
<organism evidence="1 2">
    <name type="scientific">Chryseolinea soli</name>
    <dbReference type="NCBI Taxonomy" id="2321403"/>
    <lineage>
        <taxon>Bacteria</taxon>
        <taxon>Pseudomonadati</taxon>
        <taxon>Bacteroidota</taxon>
        <taxon>Cytophagia</taxon>
        <taxon>Cytophagales</taxon>
        <taxon>Fulvivirgaceae</taxon>
        <taxon>Chryseolinea</taxon>
    </lineage>
</organism>
<sequence length="113" mass="12809">MMGGAVDVNQKITVNINTAGQFYVEIGHGVYPSVRMSIPGVAEVYYQYSTQSFVYSHAVTMTGLQYPMDAMIQQRISDKENTQFRQTNTAIFQGFTSMPSPLRSTLQWFTYNK</sequence>
<dbReference type="Proteomes" id="UP000266183">
    <property type="component" value="Chromosome"/>
</dbReference>
<protein>
    <submittedName>
        <fullName evidence="1">Uncharacterized protein</fullName>
    </submittedName>
</protein>
<dbReference type="KEGG" id="chk:D4L85_20040"/>
<name>A0A385SR67_9BACT</name>
<accession>A0A385SR67</accession>
<keyword evidence="2" id="KW-1185">Reference proteome</keyword>